<gene>
    <name evidence="1" type="ORF">RHGRI_028296</name>
</gene>
<evidence type="ECO:0000313" key="2">
    <source>
        <dbReference type="Proteomes" id="UP000823749"/>
    </source>
</evidence>
<dbReference type="Proteomes" id="UP000823749">
    <property type="component" value="Chromosome 10"/>
</dbReference>
<proteinExistence type="predicted"/>
<sequence length="246" mass="27392">MRGGSKAVESFKSGLDFSTRSPVSFSDCFLTGLEKLRIFELFGRLQAFCGLFVSSGIEFLFQGIHGTVQEGLQEIHRLLRLLKEVQSRIPKGFPGVNVVAKCNRAVSSGIGEDVSAVTLRICCGWGWLSKYLGRGSRLVDILSQWLHSGRRCRCWLCFVISCYGRRNSDLEALQWAKRMGLYRVKILTDCSTVVHGLDRVSKVDAFVKPILLYVIGLALDFQYVAVMKVPMQVVKASPSLAKSVMT</sequence>
<name>A0AAV6IFY7_9ERIC</name>
<protein>
    <recommendedName>
        <fullName evidence="3">RNase H type-1 domain-containing protein</fullName>
    </recommendedName>
</protein>
<evidence type="ECO:0000313" key="1">
    <source>
        <dbReference type="EMBL" id="KAG5527358.1"/>
    </source>
</evidence>
<reference evidence="1" key="1">
    <citation type="submission" date="2020-08" db="EMBL/GenBank/DDBJ databases">
        <title>Plant Genome Project.</title>
        <authorList>
            <person name="Zhang R.-G."/>
        </authorList>
    </citation>
    <scope>NUCLEOTIDE SEQUENCE</scope>
    <source>
        <strain evidence="1">WSP0</strain>
        <tissue evidence="1">Leaf</tissue>
    </source>
</reference>
<organism evidence="1 2">
    <name type="scientific">Rhododendron griersonianum</name>
    <dbReference type="NCBI Taxonomy" id="479676"/>
    <lineage>
        <taxon>Eukaryota</taxon>
        <taxon>Viridiplantae</taxon>
        <taxon>Streptophyta</taxon>
        <taxon>Embryophyta</taxon>
        <taxon>Tracheophyta</taxon>
        <taxon>Spermatophyta</taxon>
        <taxon>Magnoliopsida</taxon>
        <taxon>eudicotyledons</taxon>
        <taxon>Gunneridae</taxon>
        <taxon>Pentapetalae</taxon>
        <taxon>asterids</taxon>
        <taxon>Ericales</taxon>
        <taxon>Ericaceae</taxon>
        <taxon>Ericoideae</taxon>
        <taxon>Rhodoreae</taxon>
        <taxon>Rhododendron</taxon>
    </lineage>
</organism>
<evidence type="ECO:0008006" key="3">
    <source>
        <dbReference type="Google" id="ProtNLM"/>
    </source>
</evidence>
<keyword evidence="2" id="KW-1185">Reference proteome</keyword>
<dbReference type="EMBL" id="JACTNZ010000010">
    <property type="protein sequence ID" value="KAG5527358.1"/>
    <property type="molecule type" value="Genomic_DNA"/>
</dbReference>
<comment type="caution">
    <text evidence="1">The sequence shown here is derived from an EMBL/GenBank/DDBJ whole genome shotgun (WGS) entry which is preliminary data.</text>
</comment>
<dbReference type="AlphaFoldDB" id="A0AAV6IFY7"/>
<accession>A0AAV6IFY7</accession>